<dbReference type="Proteomes" id="UP001497516">
    <property type="component" value="Chromosome 3"/>
</dbReference>
<name>A0AAV2DY85_9ROSI</name>
<dbReference type="EMBL" id="OZ034816">
    <property type="protein sequence ID" value="CAL1378368.1"/>
    <property type="molecule type" value="Genomic_DNA"/>
</dbReference>
<protein>
    <submittedName>
        <fullName evidence="2">Uncharacterized protein</fullName>
    </submittedName>
</protein>
<organism evidence="2 3">
    <name type="scientific">Linum trigynum</name>
    <dbReference type="NCBI Taxonomy" id="586398"/>
    <lineage>
        <taxon>Eukaryota</taxon>
        <taxon>Viridiplantae</taxon>
        <taxon>Streptophyta</taxon>
        <taxon>Embryophyta</taxon>
        <taxon>Tracheophyta</taxon>
        <taxon>Spermatophyta</taxon>
        <taxon>Magnoliopsida</taxon>
        <taxon>eudicotyledons</taxon>
        <taxon>Gunneridae</taxon>
        <taxon>Pentapetalae</taxon>
        <taxon>rosids</taxon>
        <taxon>fabids</taxon>
        <taxon>Malpighiales</taxon>
        <taxon>Linaceae</taxon>
        <taxon>Linum</taxon>
    </lineage>
</organism>
<sequence>MGAIRATKRAKVNFEIRGYKDELEFGVASMQDAHILLGRPWKIDLGVFHYGGTNQHKVRHKWKQYMLKSLSPEEVREDRRHLESNQRRSKDEYSGGSFEEPRGSNVVFQKLMLTGHKRERERGRLVDDSPATHRRSKAGESVDSSERLVKSQT</sequence>
<accession>A0AAV2DY85</accession>
<evidence type="ECO:0000313" key="2">
    <source>
        <dbReference type="EMBL" id="CAL1378368.1"/>
    </source>
</evidence>
<gene>
    <name evidence="2" type="ORF">LTRI10_LOCUS19955</name>
</gene>
<feature type="compositionally biased region" description="Basic and acidic residues" evidence="1">
    <location>
        <begin position="73"/>
        <end position="93"/>
    </location>
</feature>
<keyword evidence="3" id="KW-1185">Reference proteome</keyword>
<proteinExistence type="predicted"/>
<feature type="compositionally biased region" description="Basic and acidic residues" evidence="1">
    <location>
        <begin position="116"/>
        <end position="153"/>
    </location>
</feature>
<feature type="region of interest" description="Disordered" evidence="1">
    <location>
        <begin position="73"/>
        <end position="153"/>
    </location>
</feature>
<dbReference type="AlphaFoldDB" id="A0AAV2DY85"/>
<evidence type="ECO:0000256" key="1">
    <source>
        <dbReference type="SAM" id="MobiDB-lite"/>
    </source>
</evidence>
<reference evidence="2 3" key="1">
    <citation type="submission" date="2024-04" db="EMBL/GenBank/DDBJ databases">
        <authorList>
            <person name="Fracassetti M."/>
        </authorList>
    </citation>
    <scope>NUCLEOTIDE SEQUENCE [LARGE SCALE GENOMIC DNA]</scope>
</reference>
<evidence type="ECO:0000313" key="3">
    <source>
        <dbReference type="Proteomes" id="UP001497516"/>
    </source>
</evidence>